<evidence type="ECO:0000313" key="3">
    <source>
        <dbReference type="Proteomes" id="UP001597045"/>
    </source>
</evidence>
<reference evidence="3" key="1">
    <citation type="journal article" date="2019" name="Int. J. Syst. Evol. Microbiol.">
        <title>The Global Catalogue of Microorganisms (GCM) 10K type strain sequencing project: providing services to taxonomists for standard genome sequencing and annotation.</title>
        <authorList>
            <consortium name="The Broad Institute Genomics Platform"/>
            <consortium name="The Broad Institute Genome Sequencing Center for Infectious Disease"/>
            <person name="Wu L."/>
            <person name="Ma J."/>
        </authorList>
    </citation>
    <scope>NUCLEOTIDE SEQUENCE [LARGE SCALE GENOMIC DNA]</scope>
    <source>
        <strain evidence="3">JCM 31486</strain>
    </source>
</reference>
<dbReference type="EMBL" id="JBHTIS010000199">
    <property type="protein sequence ID" value="MFD1045079.1"/>
    <property type="molecule type" value="Genomic_DNA"/>
</dbReference>
<dbReference type="Proteomes" id="UP001597045">
    <property type="component" value="Unassembled WGS sequence"/>
</dbReference>
<protein>
    <submittedName>
        <fullName evidence="2">Lasso RiPP family leader peptide-containing protein</fullName>
    </submittedName>
</protein>
<feature type="region of interest" description="Disordered" evidence="1">
    <location>
        <begin position="1"/>
        <end position="32"/>
    </location>
</feature>
<dbReference type="NCBIfam" id="NF033521">
    <property type="entry name" value="lasso_leader_L3"/>
    <property type="match status" value="1"/>
</dbReference>
<name>A0ABW3M646_9PSEU</name>
<keyword evidence="3" id="KW-1185">Reference proteome</keyword>
<comment type="caution">
    <text evidence="2">The sequence shown here is derived from an EMBL/GenBank/DDBJ whole genome shotgun (WGS) entry which is preliminary data.</text>
</comment>
<evidence type="ECO:0000313" key="2">
    <source>
        <dbReference type="EMBL" id="MFD1045079.1"/>
    </source>
</evidence>
<gene>
    <name evidence="2" type="ORF">ACFQ1S_05465</name>
</gene>
<accession>A0ABW3M646</accession>
<proteinExistence type="predicted"/>
<sequence length="32" mass="3398">MYEPPTIHDLGPVREVTNGNADGSGDSNGQRI</sequence>
<feature type="compositionally biased region" description="Low complexity" evidence="1">
    <location>
        <begin position="18"/>
        <end position="32"/>
    </location>
</feature>
<evidence type="ECO:0000256" key="1">
    <source>
        <dbReference type="SAM" id="MobiDB-lite"/>
    </source>
</evidence>
<organism evidence="2 3">
    <name type="scientific">Kibdelosporangium lantanae</name>
    <dbReference type="NCBI Taxonomy" id="1497396"/>
    <lineage>
        <taxon>Bacteria</taxon>
        <taxon>Bacillati</taxon>
        <taxon>Actinomycetota</taxon>
        <taxon>Actinomycetes</taxon>
        <taxon>Pseudonocardiales</taxon>
        <taxon>Pseudonocardiaceae</taxon>
        <taxon>Kibdelosporangium</taxon>
    </lineage>
</organism>